<keyword evidence="2" id="KW-1185">Reference proteome</keyword>
<gene>
    <name evidence="1" type="ORF">J7S20_12785</name>
</gene>
<organism evidence="1 2">
    <name type="scientific">Stakelama marina</name>
    <dbReference type="NCBI Taxonomy" id="2826939"/>
    <lineage>
        <taxon>Bacteria</taxon>
        <taxon>Pseudomonadati</taxon>
        <taxon>Pseudomonadota</taxon>
        <taxon>Alphaproteobacteria</taxon>
        <taxon>Sphingomonadales</taxon>
        <taxon>Sphingomonadaceae</taxon>
        <taxon>Stakelama</taxon>
    </lineage>
</organism>
<evidence type="ECO:0000313" key="1">
    <source>
        <dbReference type="EMBL" id="MBR0553378.1"/>
    </source>
</evidence>
<reference evidence="1" key="1">
    <citation type="submission" date="2021-04" db="EMBL/GenBank/DDBJ databases">
        <title>Ouciella asimina sp. nov., isolated from the surface seawater in the hydrothermal field of Okinawa Trough.</title>
        <authorList>
            <person name="Shuang W."/>
        </authorList>
    </citation>
    <scope>NUCLEOTIDE SEQUENCE</scope>
    <source>
        <strain evidence="1">LXI357</strain>
    </source>
</reference>
<sequence length="786" mass="86025">MKTNIRAYDFAELLAQAPDEIEILSLDCFDTLLWRDVQAPRDVFAGIDMAGGALEPRMWAEGAARRAARLRNNDTEVDFQAIYERLLPNAGQPAIDAAVAHELALEARHCFAFAPTVALMRAAKERGLQVIIVSDTYLNEDQLGTLIARAAGQDVRDLIDRIFVSSAFGVGKGNGMFKPVLKELGVRPEAILHCGDNRIADQVAPDTLGIHTAHLVQFDEESTERLRHEAVAAAMIDPTARLTAPISQTHRAEVAMRRSDAPADMLGHDVLGPLMYDFACWVKDEVAEMSDRLGKQVRPLFLMRDGHLPLESFRAAFGDDTDAAPVEISRFVSSSARLTDRESLKKFVLDAVDRASLDAVSRALMLFGHEAKKLTKLSPAAFCKAVTKPDMARKILARSAKFTDRLVAHLNRAGVHDGDAVMLVDLGYNGSVQNLVGPVLEQRMGLTVAGRYLLLREEQQSGLDKRGLLDTRHYETRALHSLCMCVAVIEQLSTVAQGSVIDYSEDGEPIRKEVDIKGGQSAIRDQVQAACIEFARNAGKQVIRGSRIDEADARRRSAAAVLSRLLFMPTASEIALLEAFDHDVNLGTTEVVRLLDPEESSAGLRRRGLSYLNETGRMFIPGELRQHGLPLNLALFTSSRFALDIRNSDFAVGGIKLPVILMGGGEDGVHLFDAHPTAEGFYRVNIPVAQTRWTPAVQLGAICEWAQVDSAQWHRMADFDRNGPASGAEAVVIADGMTDEAGGLYRCEETGFLMAPPPQGNDAVVLSVIFRPVIWRQTGIAQRQAA</sequence>
<dbReference type="GO" id="GO:0016787">
    <property type="term" value="F:hydrolase activity"/>
    <property type="evidence" value="ECO:0007669"/>
    <property type="project" value="UniProtKB-KW"/>
</dbReference>
<dbReference type="AlphaFoldDB" id="A0A8T4IEE3"/>
<evidence type="ECO:0000313" key="2">
    <source>
        <dbReference type="Proteomes" id="UP000676996"/>
    </source>
</evidence>
<accession>A0A8T4IEE3</accession>
<dbReference type="Proteomes" id="UP000676996">
    <property type="component" value="Unassembled WGS sequence"/>
</dbReference>
<dbReference type="InterPro" id="IPR023214">
    <property type="entry name" value="HAD_sf"/>
</dbReference>
<dbReference type="RefSeq" id="WP_284054643.1">
    <property type="nucleotide sequence ID" value="NZ_JAGRQC010000004.1"/>
</dbReference>
<dbReference type="Gene3D" id="3.40.50.1000">
    <property type="entry name" value="HAD superfamily/HAD-like"/>
    <property type="match status" value="1"/>
</dbReference>
<dbReference type="InterPro" id="IPR036412">
    <property type="entry name" value="HAD-like_sf"/>
</dbReference>
<protein>
    <submittedName>
        <fullName evidence="1">Hydrolase</fullName>
    </submittedName>
</protein>
<dbReference type="EMBL" id="JAGRQC010000004">
    <property type="protein sequence ID" value="MBR0553378.1"/>
    <property type="molecule type" value="Genomic_DNA"/>
</dbReference>
<comment type="caution">
    <text evidence="1">The sequence shown here is derived from an EMBL/GenBank/DDBJ whole genome shotgun (WGS) entry which is preliminary data.</text>
</comment>
<keyword evidence="1" id="KW-0378">Hydrolase</keyword>
<proteinExistence type="predicted"/>
<name>A0A8T4IEE3_9SPHN</name>
<dbReference type="SUPFAM" id="SSF56784">
    <property type="entry name" value="HAD-like"/>
    <property type="match status" value="1"/>
</dbReference>